<gene>
    <name evidence="4" type="ORF">ACD_49C00038G0038</name>
</gene>
<dbReference type="AlphaFoldDB" id="K2BW65"/>
<keyword evidence="2" id="KW-1133">Transmembrane helix</keyword>
<sequence>MKKYEITFWALRLPLEFFVVFFAFFMARSIRLVTDLIPGVHLPIKTIATGELTNFAILGSILFSLIFIFSGLYKIKISNSKVKEFFDIARSFFIWFLFYVAILYLALWYLYRVEIPRLIIFFALLIAFFAIIFERFLLDLLIKKLIRSWVFSKNRVILILKWENNEVIDEFKKTFYYDILGYINFSKIEDVNLAYLWDIKELKKLIKNQELDEIILINTDYSSLDLEEIFEYSRIYWVKYKYLSNSFDLIKNNTEVSFLGKIPITEIKSIWLSPWWRVIKRFFDIIISFISLIFLFPFFLIISILIKLEDPSWPAIYKNKRVWKNQSFFNLYKFRYMKREYCIKDSYWVDHKEDEALEYEKQLIKEKSTRTGPLYKIENDPRKTRIWAIIERFSIDELPQLFNVLVWNMSLVWPRPHQPREVKLYKEYQKRVLTIKPWITGMAQVNWRENNDFDDEVNLDIFYIENRSLLLDFKILVKTIMTVILR</sequence>
<feature type="transmembrane region" description="Helical" evidence="2">
    <location>
        <begin position="52"/>
        <end position="72"/>
    </location>
</feature>
<evidence type="ECO:0000256" key="1">
    <source>
        <dbReference type="ARBA" id="ARBA00006464"/>
    </source>
</evidence>
<keyword evidence="2" id="KW-0812">Transmembrane</keyword>
<dbReference type="EC" id="2.7.8.6" evidence="4"/>
<reference evidence="4" key="1">
    <citation type="journal article" date="2012" name="Science">
        <title>Fermentation, hydrogen, and sulfur metabolism in multiple uncultivated bacterial phyla.</title>
        <authorList>
            <person name="Wrighton K.C."/>
            <person name="Thomas B.C."/>
            <person name="Sharon I."/>
            <person name="Miller C.S."/>
            <person name="Castelle C.J."/>
            <person name="VerBerkmoes N.C."/>
            <person name="Wilkins M.J."/>
            <person name="Hettich R.L."/>
            <person name="Lipton M.S."/>
            <person name="Williams K.H."/>
            <person name="Long P.E."/>
            <person name="Banfield J.F."/>
        </authorList>
    </citation>
    <scope>NUCLEOTIDE SEQUENCE [LARGE SCALE GENOMIC DNA]</scope>
</reference>
<dbReference type="PANTHER" id="PTHR30576:SF0">
    <property type="entry name" value="UNDECAPRENYL-PHOSPHATE N-ACETYLGALACTOSAMINYL 1-PHOSPHATE TRANSFERASE-RELATED"/>
    <property type="match status" value="1"/>
</dbReference>
<feature type="transmembrane region" description="Helical" evidence="2">
    <location>
        <begin position="282"/>
        <end position="306"/>
    </location>
</feature>
<evidence type="ECO:0000259" key="3">
    <source>
        <dbReference type="Pfam" id="PF02397"/>
    </source>
</evidence>
<keyword evidence="4" id="KW-0808">Transferase</keyword>
<dbReference type="PANTHER" id="PTHR30576">
    <property type="entry name" value="COLANIC BIOSYNTHESIS UDP-GLUCOSE LIPID CARRIER TRANSFERASE"/>
    <property type="match status" value="1"/>
</dbReference>
<comment type="similarity">
    <text evidence="1">Belongs to the bacterial sugar transferase family.</text>
</comment>
<feature type="transmembrane region" description="Helical" evidence="2">
    <location>
        <begin position="12"/>
        <end position="32"/>
    </location>
</feature>
<dbReference type="Pfam" id="PF02397">
    <property type="entry name" value="Bac_transf"/>
    <property type="match status" value="1"/>
</dbReference>
<organism evidence="4">
    <name type="scientific">uncultured bacterium</name>
    <name type="common">gcode 4</name>
    <dbReference type="NCBI Taxonomy" id="1234023"/>
    <lineage>
        <taxon>Bacteria</taxon>
        <taxon>environmental samples</taxon>
    </lineage>
</organism>
<keyword evidence="2" id="KW-0472">Membrane</keyword>
<accession>K2BW65</accession>
<comment type="caution">
    <text evidence="4">The sequence shown here is derived from an EMBL/GenBank/DDBJ whole genome shotgun (WGS) entry which is preliminary data.</text>
</comment>
<feature type="domain" description="Bacterial sugar transferase" evidence="3">
    <location>
        <begin position="280"/>
        <end position="484"/>
    </location>
</feature>
<proteinExistence type="inferred from homology"/>
<dbReference type="EMBL" id="AMFJ01021624">
    <property type="protein sequence ID" value="EKD66504.1"/>
    <property type="molecule type" value="Genomic_DNA"/>
</dbReference>
<protein>
    <submittedName>
        <fullName evidence="4">Undecaprenyl-phosphate galactose phosphotransferase</fullName>
        <ecNumber evidence="4">2.7.8.6</ecNumber>
    </submittedName>
</protein>
<dbReference type="GO" id="GO:0047360">
    <property type="term" value="F:undecaprenyl-phosphate galactose phosphotransferase activity"/>
    <property type="evidence" value="ECO:0007669"/>
    <property type="project" value="UniProtKB-EC"/>
</dbReference>
<feature type="transmembrane region" description="Helical" evidence="2">
    <location>
        <begin position="117"/>
        <end position="138"/>
    </location>
</feature>
<feature type="transmembrane region" description="Helical" evidence="2">
    <location>
        <begin position="92"/>
        <end position="111"/>
    </location>
</feature>
<name>K2BW65_9BACT</name>
<dbReference type="InterPro" id="IPR003362">
    <property type="entry name" value="Bact_transf"/>
</dbReference>
<evidence type="ECO:0000256" key="2">
    <source>
        <dbReference type="SAM" id="Phobius"/>
    </source>
</evidence>
<evidence type="ECO:0000313" key="4">
    <source>
        <dbReference type="EMBL" id="EKD66504.1"/>
    </source>
</evidence>